<organism evidence="1 2">
    <name type="scientific">Ditylenchus destructor</name>
    <dbReference type="NCBI Taxonomy" id="166010"/>
    <lineage>
        <taxon>Eukaryota</taxon>
        <taxon>Metazoa</taxon>
        <taxon>Ecdysozoa</taxon>
        <taxon>Nematoda</taxon>
        <taxon>Chromadorea</taxon>
        <taxon>Rhabditida</taxon>
        <taxon>Tylenchina</taxon>
        <taxon>Tylenchomorpha</taxon>
        <taxon>Sphaerularioidea</taxon>
        <taxon>Anguinidae</taxon>
        <taxon>Anguininae</taxon>
        <taxon>Ditylenchus</taxon>
    </lineage>
</organism>
<keyword evidence="2" id="KW-1185">Reference proteome</keyword>
<reference evidence="1" key="1">
    <citation type="submission" date="2022-01" db="EMBL/GenBank/DDBJ databases">
        <title>Genome Sequence Resource for Two Populations of Ditylenchus destructor, the Migratory Endoparasitic Phytonematode.</title>
        <authorList>
            <person name="Zhang H."/>
            <person name="Lin R."/>
            <person name="Xie B."/>
        </authorList>
    </citation>
    <scope>NUCLEOTIDE SEQUENCE</scope>
    <source>
        <strain evidence="1">BazhouSP</strain>
    </source>
</reference>
<proteinExistence type="predicted"/>
<name>A0AAD4NDL6_9BILA</name>
<dbReference type="EMBL" id="JAKKPZ010000002">
    <property type="protein sequence ID" value="KAI1726170.1"/>
    <property type="molecule type" value="Genomic_DNA"/>
</dbReference>
<gene>
    <name evidence="1" type="ORF">DdX_02869</name>
</gene>
<dbReference type="AlphaFoldDB" id="A0AAD4NDL6"/>
<evidence type="ECO:0000313" key="1">
    <source>
        <dbReference type="EMBL" id="KAI1726170.1"/>
    </source>
</evidence>
<dbReference type="Proteomes" id="UP001201812">
    <property type="component" value="Unassembled WGS sequence"/>
</dbReference>
<accession>A0AAD4NDL6</accession>
<protein>
    <submittedName>
        <fullName evidence="1">Uncharacterized protein</fullName>
    </submittedName>
</protein>
<comment type="caution">
    <text evidence="1">The sequence shown here is derived from an EMBL/GenBank/DDBJ whole genome shotgun (WGS) entry which is preliminary data.</text>
</comment>
<evidence type="ECO:0000313" key="2">
    <source>
        <dbReference type="Proteomes" id="UP001201812"/>
    </source>
</evidence>
<sequence length="127" mass="13438">MSNVFSSLMRAYLYCYISGGGGGGRKKRDVATGSGGVLFPRAIFPKPGSVSTLSEGCGSINCIACNDVAGGLRRRRRSIVENKFACSSGLLNSVPCKRAALANLKPESMSDRINPRFGFKAGFSCKC</sequence>